<sequence>MDRRLALLVALLLPGCTGPTDTAQSEQTPVRVGQAEQEKQVMENPIDTSEFSLDEGSSDRAEMPTEENAQETAMPAAGKLPPLVVEGAPVPPEPFSGQENAPGTPIPEAVQRTLSSYSDESFDALVKLILTYPQAEVRAKACEKLDGMYDSRSAEALLTARAAVRDPDPSVRAAAVGAIRWGFEQDGWKAGEALGELVTVIQEEDAANAVLSTLQELGPAAAPTVPYLMALLDDPAVENKNDIVIALGAIGEPAKLAIAKIAAFAKESESNYAGRALGMLGAEKELLALLGDSTYGVRQTAYEGIRLLKDPHPPTVKAVLKGTTDETEWYERSTAAETLGAIRPSTPEIVDALVRLADDEQVFVRTAAYKSLAEIDPGDDRVVPILVRAIDKEDAQQKYEIQQALSKAKGSPEIRLQALLHLQLQNQDAFLGSLSQGGKEFYPLLKKIVADKTKSDQERAVALTTLGEMRDSLERNGKEVKEEIRAFAQGFTGSDQPAVLRGAAGVVMDDCGADDDETNDLILLAIQTDGLLETRKRAISTMGWREYAPALPTLIKILESQDEKLQRSTLEALGNYEEAAADAVPAIVALEFDPDDDQYDEQISVQARTLGAIGAHPELSRPLLEKLLAETKPEEYAYDTILLALCQVIAANDLDATAVLPPILSMLKNSEQQYERNPAFEMLTQLGPKGASTTELMIQYLESNYSSDREKAVEALESFGPAAKEAGPALAAAAGSWRDARQPLAALAAIKAGGPELAAVVPKLLQNVDERRHVLETLAAIGPSAGDAVPAVAEVLDSPDNWERKSAIEALAGMKEASKSAIPKLRELALNDPRSDVREAAGQALLQIAPDDPEVAEVAFAQLDLYDDEAVDKLLDDLGDGAAAYMIERTKSKEPSVRKNGLLLLSRTTIPRDEAVAIYRERLNDDDREVKGAAAAGMLKLGERTVEVANALVSTLSGEADDWEIQDKLYHLRQARPALVAVVLDKEKTPQLRHAAADLLIDPFDSADDPELRPLYEALAGDDASQQMWAALTLAGLSDHSAAVLKPLIAATKEEGTLGASAIRRLGGFLDADNEQRDKAEAALVELVAAEDEEVAETAVFALNDELTDASLAKITAMLKEERTKLPATRVLVSSSRSYELDAEMRQSLTAMFASYDDDVVERAVMVLAASGPSGVEAVVDVVADEESELSTETKGMMLLFIAHTYRSQRALKLNNETFLKLRKLITAEPQRLATSAAVVLAEGDVKDLLLGPALLHGFDWDEYLIQTYSLKSLRRRSWEADAVVPELIKRMPTETNDVRRFFFAQVLETLGKDDPAANDAVIDAITSVAENLRYQITRELSDATRERLAARLSEFDDPEKKSRALWGYYQSLYYQEVTAGPQAPAMLYEAVRSDDPEINLPAALALAQLDPQASDAVEPLMAELEAGPRADVCQGLRRLKDVAGPAVPRLIELLKVSDVFQSNAIAQVLGEIGPAAAPAVDELEKRVADERFRYPAIEALKGIGPAANRAAPAIIAQIRGSESLTPIAEALIAIGGPTDALIAEYQRRLADRYERYDVLADLPAIAAIKPIAPDLLSALNSDDSQLQIAAAKVIMRLEKQDPTYLAPLLTHVDAKNPKVSEAMIQAVAQQTDAAEKVLPVLSQKLTSPDKNVRAAAAAGIGSFKEKGKVLVPTLVPLVRDDSFGTSVIDSVGDIGPAAAPAVPELQKALIDLLQSDSNVAWRLWARHWGAIVALGKIGPASKPALPKLLELYGTAEEEWDKERLGEAIWKIDSEAAKQAGIEPPKEKEEE</sequence>
<dbReference type="Gene3D" id="1.25.10.10">
    <property type="entry name" value="Leucine-rich Repeat Variant"/>
    <property type="match status" value="7"/>
</dbReference>
<name>A0A9X1MJ59_9BACT</name>
<proteinExistence type="predicted"/>
<evidence type="ECO:0000313" key="2">
    <source>
        <dbReference type="EMBL" id="MCC9627275.1"/>
    </source>
</evidence>
<organism evidence="2 3">
    <name type="scientific">Blastopirellula sediminis</name>
    <dbReference type="NCBI Taxonomy" id="2894196"/>
    <lineage>
        <taxon>Bacteria</taxon>
        <taxon>Pseudomonadati</taxon>
        <taxon>Planctomycetota</taxon>
        <taxon>Planctomycetia</taxon>
        <taxon>Pirellulales</taxon>
        <taxon>Pirellulaceae</taxon>
        <taxon>Blastopirellula</taxon>
    </lineage>
</organism>
<accession>A0A9X1MJ59</accession>
<dbReference type="SMART" id="SM00567">
    <property type="entry name" value="EZ_HEAT"/>
    <property type="match status" value="10"/>
</dbReference>
<dbReference type="RefSeq" id="WP_230215341.1">
    <property type="nucleotide sequence ID" value="NZ_JAJKFT010000002.1"/>
</dbReference>
<feature type="region of interest" description="Disordered" evidence="1">
    <location>
        <begin position="15"/>
        <end position="107"/>
    </location>
</feature>
<reference evidence="2" key="1">
    <citation type="submission" date="2021-11" db="EMBL/GenBank/DDBJ databases">
        <title>Genome sequence.</title>
        <authorList>
            <person name="Sun Q."/>
        </authorList>
    </citation>
    <scope>NUCLEOTIDE SEQUENCE</scope>
    <source>
        <strain evidence="2">JC732</strain>
    </source>
</reference>
<dbReference type="InterPro" id="IPR011989">
    <property type="entry name" value="ARM-like"/>
</dbReference>
<dbReference type="InterPro" id="IPR016024">
    <property type="entry name" value="ARM-type_fold"/>
</dbReference>
<dbReference type="SUPFAM" id="SSF48371">
    <property type="entry name" value="ARM repeat"/>
    <property type="match status" value="5"/>
</dbReference>
<evidence type="ECO:0000256" key="1">
    <source>
        <dbReference type="SAM" id="MobiDB-lite"/>
    </source>
</evidence>
<dbReference type="GO" id="GO:0016491">
    <property type="term" value="F:oxidoreductase activity"/>
    <property type="evidence" value="ECO:0007669"/>
    <property type="project" value="TreeGrafter"/>
</dbReference>
<protein>
    <submittedName>
        <fullName evidence="2">HEAT repeat domain-containing protein</fullName>
    </submittedName>
</protein>
<dbReference type="Proteomes" id="UP001139103">
    <property type="component" value="Unassembled WGS sequence"/>
</dbReference>
<dbReference type="PANTHER" id="PTHR12697">
    <property type="entry name" value="PBS LYASE HEAT-LIKE PROTEIN"/>
    <property type="match status" value="1"/>
</dbReference>
<evidence type="ECO:0000313" key="3">
    <source>
        <dbReference type="Proteomes" id="UP001139103"/>
    </source>
</evidence>
<gene>
    <name evidence="2" type="ORF">LOC68_02610</name>
</gene>
<dbReference type="InterPro" id="IPR004155">
    <property type="entry name" value="PBS_lyase_HEAT"/>
</dbReference>
<dbReference type="EMBL" id="JAJKFT010000002">
    <property type="protein sequence ID" value="MCC9627275.1"/>
    <property type="molecule type" value="Genomic_DNA"/>
</dbReference>
<feature type="compositionally biased region" description="Polar residues" evidence="1">
    <location>
        <begin position="19"/>
        <end position="28"/>
    </location>
</feature>
<comment type="caution">
    <text evidence="2">The sequence shown here is derived from an EMBL/GenBank/DDBJ whole genome shotgun (WGS) entry which is preliminary data.</text>
</comment>
<keyword evidence="3" id="KW-1185">Reference proteome</keyword>
<dbReference type="PANTHER" id="PTHR12697:SF5">
    <property type="entry name" value="DEOXYHYPUSINE HYDROXYLASE"/>
    <property type="match status" value="1"/>
</dbReference>
<dbReference type="Pfam" id="PF13646">
    <property type="entry name" value="HEAT_2"/>
    <property type="match status" value="2"/>
</dbReference>